<dbReference type="InterPro" id="IPR000014">
    <property type="entry name" value="PAS"/>
</dbReference>
<evidence type="ECO:0000256" key="2">
    <source>
        <dbReference type="SAM" id="MobiDB-lite"/>
    </source>
</evidence>
<dbReference type="Pfam" id="PF07228">
    <property type="entry name" value="SpoIIE"/>
    <property type="match status" value="1"/>
</dbReference>
<dbReference type="InterPro" id="IPR013655">
    <property type="entry name" value="PAS_fold_3"/>
</dbReference>
<keyword evidence="1" id="KW-0378">Hydrolase</keyword>
<protein>
    <submittedName>
        <fullName evidence="4">PAS domain-containing protein</fullName>
    </submittedName>
</protein>
<dbReference type="SUPFAM" id="SSF81606">
    <property type="entry name" value="PP2C-like"/>
    <property type="match status" value="1"/>
</dbReference>
<dbReference type="SUPFAM" id="SSF55785">
    <property type="entry name" value="PYP-like sensor domain (PAS domain)"/>
    <property type="match status" value="1"/>
</dbReference>
<name>A0ABN3TLX4_9ACTN</name>
<dbReference type="PANTHER" id="PTHR43156:SF2">
    <property type="entry name" value="STAGE II SPORULATION PROTEIN E"/>
    <property type="match status" value="1"/>
</dbReference>
<reference evidence="4 5" key="1">
    <citation type="journal article" date="2019" name="Int. J. Syst. Evol. Microbiol.">
        <title>The Global Catalogue of Microorganisms (GCM) 10K type strain sequencing project: providing services to taxonomists for standard genome sequencing and annotation.</title>
        <authorList>
            <consortium name="The Broad Institute Genomics Platform"/>
            <consortium name="The Broad Institute Genome Sequencing Center for Infectious Disease"/>
            <person name="Wu L."/>
            <person name="Ma J."/>
        </authorList>
    </citation>
    <scope>NUCLEOTIDE SEQUENCE [LARGE SCALE GENOMIC DNA]</scope>
    <source>
        <strain evidence="4 5">JCM 4542</strain>
    </source>
</reference>
<feature type="domain" description="PAC" evidence="3">
    <location>
        <begin position="88"/>
        <end position="140"/>
    </location>
</feature>
<dbReference type="InterPro" id="IPR035965">
    <property type="entry name" value="PAS-like_dom_sf"/>
</dbReference>
<evidence type="ECO:0000313" key="5">
    <source>
        <dbReference type="Proteomes" id="UP001500886"/>
    </source>
</evidence>
<sequence length="395" mass="40786">MPSPLSANRPATAPPGGGGGAPGPRAGSAEWNFLTDEALWSDELFELFGRRPAEGALTLDELPSWLLPQDTPVLTAMITGCLVDGRPIDGEFRIMRADGAVRRIHMLGEPVLDADGCAVSLWAVLRDLGAARRGPVEVPATRDPAHRPRAAAAPRTEQHRLAAELQEAVLPPWRGALRLPQCAPAAGALEVAGHHFAAAGGPAGGDWYDALELPGGRTLLTAGGLAGSGVATASAMAMLLGAVRGMAVSGAEPGPLLGWLNHLLEASAQPALGTAVCCRYEPDSGTLLWSRAGHPAPLLFRDGAARALRQPEGVPLGAVADAAYAQSEEHLRPGDVLLLHTEGLAGAACEERLRALAPRFAAAAGAQECLRAVLEEFGGGQREDDACVLVARAGS</sequence>
<dbReference type="Proteomes" id="UP001500886">
    <property type="component" value="Unassembled WGS sequence"/>
</dbReference>
<organism evidence="4 5">
    <name type="scientific">Streptomyces luteosporeus</name>
    <dbReference type="NCBI Taxonomy" id="173856"/>
    <lineage>
        <taxon>Bacteria</taxon>
        <taxon>Bacillati</taxon>
        <taxon>Actinomycetota</taxon>
        <taxon>Actinomycetes</taxon>
        <taxon>Kitasatosporales</taxon>
        <taxon>Streptomycetaceae</taxon>
        <taxon>Streptomyces</taxon>
    </lineage>
</organism>
<dbReference type="Gene3D" id="2.10.70.100">
    <property type="match status" value="1"/>
</dbReference>
<comment type="caution">
    <text evidence="4">The sequence shown here is derived from an EMBL/GenBank/DDBJ whole genome shotgun (WGS) entry which is preliminary data.</text>
</comment>
<proteinExistence type="predicted"/>
<gene>
    <name evidence="4" type="ORF">GCM10010315_10800</name>
</gene>
<feature type="region of interest" description="Disordered" evidence="2">
    <location>
        <begin position="1"/>
        <end position="28"/>
    </location>
</feature>
<dbReference type="InterPro" id="IPR052016">
    <property type="entry name" value="Bact_Sigma-Reg"/>
</dbReference>
<keyword evidence="5" id="KW-1185">Reference proteome</keyword>
<dbReference type="EMBL" id="BAAASL010000003">
    <property type="protein sequence ID" value="GAA2710618.1"/>
    <property type="molecule type" value="Genomic_DNA"/>
</dbReference>
<dbReference type="InterPro" id="IPR001932">
    <property type="entry name" value="PPM-type_phosphatase-like_dom"/>
</dbReference>
<evidence type="ECO:0000313" key="4">
    <source>
        <dbReference type="EMBL" id="GAA2710618.1"/>
    </source>
</evidence>
<evidence type="ECO:0000256" key="1">
    <source>
        <dbReference type="ARBA" id="ARBA00022801"/>
    </source>
</evidence>
<dbReference type="InterPro" id="IPR000700">
    <property type="entry name" value="PAS-assoc_C"/>
</dbReference>
<dbReference type="SMART" id="SM00331">
    <property type="entry name" value="PP2C_SIG"/>
    <property type="match status" value="1"/>
</dbReference>
<dbReference type="CDD" id="cd00130">
    <property type="entry name" value="PAS"/>
    <property type="match status" value="1"/>
</dbReference>
<dbReference type="PANTHER" id="PTHR43156">
    <property type="entry name" value="STAGE II SPORULATION PROTEIN E-RELATED"/>
    <property type="match status" value="1"/>
</dbReference>
<dbReference type="Gene3D" id="3.30.450.20">
    <property type="entry name" value="PAS domain"/>
    <property type="match status" value="1"/>
</dbReference>
<dbReference type="Gene3D" id="3.60.40.10">
    <property type="entry name" value="PPM-type phosphatase domain"/>
    <property type="match status" value="1"/>
</dbReference>
<evidence type="ECO:0000259" key="3">
    <source>
        <dbReference type="PROSITE" id="PS50113"/>
    </source>
</evidence>
<dbReference type="InterPro" id="IPR036457">
    <property type="entry name" value="PPM-type-like_dom_sf"/>
</dbReference>
<accession>A0ABN3TLX4</accession>
<dbReference type="Pfam" id="PF08447">
    <property type="entry name" value="PAS_3"/>
    <property type="match status" value="1"/>
</dbReference>
<dbReference type="PROSITE" id="PS50113">
    <property type="entry name" value="PAC"/>
    <property type="match status" value="1"/>
</dbReference>